<organism evidence="2 3">
    <name type="scientific">Sneathiella chungangensis</name>
    <dbReference type="NCBI Taxonomy" id="1418234"/>
    <lineage>
        <taxon>Bacteria</taxon>
        <taxon>Pseudomonadati</taxon>
        <taxon>Pseudomonadota</taxon>
        <taxon>Alphaproteobacteria</taxon>
        <taxon>Sneathiellales</taxon>
        <taxon>Sneathiellaceae</taxon>
        <taxon>Sneathiella</taxon>
    </lineage>
</organism>
<proteinExistence type="predicted"/>
<dbReference type="InterPro" id="IPR025048">
    <property type="entry name" value="DUF3987"/>
</dbReference>
<protein>
    <submittedName>
        <fullName evidence="2">DUF3987 domain-containing protein</fullName>
    </submittedName>
</protein>
<evidence type="ECO:0000313" key="2">
    <source>
        <dbReference type="EMBL" id="MZR23899.1"/>
    </source>
</evidence>
<sequence length="928" mass="103413">MQRPFGSLSHTLGPQRQFYTPACATKASTPPMRQKRNLMNCQKNFGIGGRRTLNVRAAILSKSQFTVLAAVGPAMKNSLPKRIKLMVDSIPIETKNGDTDPIWFKETAPKLAGLGYLPVPLAKGSKGPRLLDWPKYKFGIGDEEKHSDLGCGIICGQVIALDLDIPDLEILKKVCEAIGVSNDKFYDAPERIGSAPKTLRVFRTETPYRKKMTGDYFLTSGVKVSVEILADGQQFAAFHIHPDTGQPYHWPKDSILDFPVHELPILSEEEATEIIELCKCLFESMGAQSTAENQESKARAGRPSESHFEQEGDLLAISSAVAAIPNNNCSYDDWLKMLCAIKGALGEAGKSLFLCWSANSTKNNAEYSMNKWEHETNSVKSGAGSIYKKAQENGWNIPNHISFNPEKLATKLQSLKYAEVSESKILADAAAGWPEPVDPFGDFPCPKMTKGLLPKTVERFSFTEAEIIGVDPAAVSLAALVSCAAMISDTITIQPKEHDTGWQESARLWSIIVGAPSTKKSPAISAATQHVKKIYSKSYAHYQEKMNDYENEQNPDHPDETEEIVEPKLPRRLYANDTTIEAMQDILSQNTDGLLLELDELSGWIGSMEKYSSGKGPAADRAFWLSSWNGGPYQVDRVVRGSTYIPNLSVNIIGGIQPDVIAKDAKKTPDDGLMQRFLPIILDNATVGEDTVFDESIRSDFSSLIIRLCEIQSPISDDGETQYSVKFSKEAQEIRRQFEQHSFDLTKTEDVSTQFSAWSGKLNGMFARMCLTFHCIQAVETNPFTLSVPHEVEAGTAKLVDNLFRKFLIPHGLRFYCSVLEKSTSLVHAKEIAGLILSKDWQRIVRSDLAQNYRPAKSAEQHEVDKWMMTLESFGWLEAEQMKGSSRVKSWLVNPRTHEMFAEQAKREQERRKEKREIVLNNISGFAN</sequence>
<dbReference type="Proteomes" id="UP000445696">
    <property type="component" value="Unassembled WGS sequence"/>
</dbReference>
<evidence type="ECO:0000313" key="3">
    <source>
        <dbReference type="Proteomes" id="UP000445696"/>
    </source>
</evidence>
<reference evidence="2 3" key="1">
    <citation type="journal article" date="2014" name="Int. J. Syst. Evol. Microbiol.">
        <title>Sneathiella chungangensis sp. nov., isolated from a marine sand, and emended description of the genus Sneathiella.</title>
        <authorList>
            <person name="Siamphan C."/>
            <person name="Kim H."/>
            <person name="Lee J.S."/>
            <person name="Kim W."/>
        </authorList>
    </citation>
    <scope>NUCLEOTIDE SEQUENCE [LARGE SCALE GENOMIC DNA]</scope>
    <source>
        <strain evidence="2 3">KCTC 32476</strain>
    </source>
</reference>
<evidence type="ECO:0000259" key="1">
    <source>
        <dbReference type="Pfam" id="PF08707"/>
    </source>
</evidence>
<dbReference type="Pfam" id="PF08707">
    <property type="entry name" value="PriCT_2"/>
    <property type="match status" value="1"/>
</dbReference>
<keyword evidence="3" id="KW-1185">Reference proteome</keyword>
<dbReference type="Pfam" id="PF13148">
    <property type="entry name" value="DUF3987"/>
    <property type="match status" value="1"/>
</dbReference>
<dbReference type="EMBL" id="WTVA01000015">
    <property type="protein sequence ID" value="MZR23899.1"/>
    <property type="molecule type" value="Genomic_DNA"/>
</dbReference>
<dbReference type="InterPro" id="IPR014819">
    <property type="entry name" value="PriCT_2"/>
</dbReference>
<feature type="domain" description="Primase C-terminal 2" evidence="1">
    <location>
        <begin position="318"/>
        <end position="390"/>
    </location>
</feature>
<dbReference type="GO" id="GO:0016817">
    <property type="term" value="F:hydrolase activity, acting on acid anhydrides"/>
    <property type="evidence" value="ECO:0007669"/>
    <property type="project" value="InterPro"/>
</dbReference>
<gene>
    <name evidence="2" type="ORF">GQF03_16300</name>
</gene>
<accession>A0A845MJ96</accession>
<comment type="caution">
    <text evidence="2">The sequence shown here is derived from an EMBL/GenBank/DDBJ whole genome shotgun (WGS) entry which is preliminary data.</text>
</comment>
<dbReference type="AlphaFoldDB" id="A0A845MJ96"/>
<name>A0A845MJ96_9PROT</name>